<feature type="transmembrane region" description="Helical" evidence="5">
    <location>
        <begin position="313"/>
        <end position="336"/>
    </location>
</feature>
<name>A0A3R7PTD0_PENVA</name>
<dbReference type="Pfam" id="PF07690">
    <property type="entry name" value="MFS_1"/>
    <property type="match status" value="1"/>
</dbReference>
<evidence type="ECO:0000313" key="7">
    <source>
        <dbReference type="Proteomes" id="UP000283509"/>
    </source>
</evidence>
<accession>A0A3R7PTD0</accession>
<dbReference type="PANTHER" id="PTHR23507">
    <property type="entry name" value="ZGC:174356"/>
    <property type="match status" value="1"/>
</dbReference>
<dbReference type="EMBL" id="QCYY01000885">
    <property type="protein sequence ID" value="ROT82079.1"/>
    <property type="molecule type" value="Genomic_DNA"/>
</dbReference>
<dbReference type="Proteomes" id="UP000283509">
    <property type="component" value="Unassembled WGS sequence"/>
</dbReference>
<reference evidence="6 7" key="1">
    <citation type="submission" date="2018-04" db="EMBL/GenBank/DDBJ databases">
        <authorList>
            <person name="Zhang X."/>
            <person name="Yuan J."/>
            <person name="Li F."/>
            <person name="Xiang J."/>
        </authorList>
    </citation>
    <scope>NUCLEOTIDE SEQUENCE [LARGE SCALE GENOMIC DNA]</scope>
    <source>
        <tissue evidence="6">Muscle</tissue>
    </source>
</reference>
<dbReference type="OrthoDB" id="3026777at2759"/>
<protein>
    <recommendedName>
        <fullName evidence="8">Proton-coupled folate transporter</fullName>
    </recommendedName>
</protein>
<dbReference type="SUPFAM" id="SSF103473">
    <property type="entry name" value="MFS general substrate transporter"/>
    <property type="match status" value="1"/>
</dbReference>
<evidence type="ECO:0000256" key="3">
    <source>
        <dbReference type="ARBA" id="ARBA00022989"/>
    </source>
</evidence>
<evidence type="ECO:0000256" key="4">
    <source>
        <dbReference type="ARBA" id="ARBA00023136"/>
    </source>
</evidence>
<keyword evidence="2 5" id="KW-0812">Transmembrane</keyword>
<feature type="transmembrane region" description="Helical" evidence="5">
    <location>
        <begin position="472"/>
        <end position="491"/>
    </location>
</feature>
<dbReference type="GO" id="GO:0016020">
    <property type="term" value="C:membrane"/>
    <property type="evidence" value="ECO:0007669"/>
    <property type="project" value="UniProtKB-SubCell"/>
</dbReference>
<keyword evidence="3 5" id="KW-1133">Transmembrane helix</keyword>
<sequence length="514" mass="57722">MARGEDREQLLQEVSDLDQQLHSFVANNSTEYGEPQEEVKGCKRFLKALQQVKNITIEPILFLYLLSWTIQSSISTNLLLDKVCIEKNYSSEICANLSSYPNNQIEVQRVVTKINMYMDLLTNIPSVLFVLFLGSWSDKHGRKLPMILPLVGSLLSTVLYLMNAYWFSLPALYILLSGVPRALTGGFITMIMACYAYISDITKIRSRTMRIAILDLFMFLGAPLGLLLSDVTFYSLGYLGIYGLSALLFLIAILYAILRIEDTRGRFSKYHLEASELAQTPGNMCKDLVDINNVKKSIAVCFKPRRHKLRTKILSLMAAMCVLVFVFGTTGVDYLYTKRKFGWTYDQYVHLGLVEVFVGVAGNSVVLPLVSYKLQVDDSVIGFVGSLFKIASLIIKGLAAQPWMLYLSSCVNFPGGLPLIIIRSMMSKIIPSDELGMIFSMLASWESILPLVSHPLCTLVYNATIKDFPGTVYLMSSLFVVISTGIFVWLIKNRNFTSPEPHVHEDEIIQSVES</sequence>
<evidence type="ECO:0000256" key="2">
    <source>
        <dbReference type="ARBA" id="ARBA00022692"/>
    </source>
</evidence>
<feature type="transmembrane region" description="Helical" evidence="5">
    <location>
        <begin position="403"/>
        <end position="422"/>
    </location>
</feature>
<dbReference type="PANTHER" id="PTHR23507:SF1">
    <property type="entry name" value="FI18259P1-RELATED"/>
    <property type="match status" value="1"/>
</dbReference>
<evidence type="ECO:0000256" key="1">
    <source>
        <dbReference type="ARBA" id="ARBA00004141"/>
    </source>
</evidence>
<reference evidence="6 7" key="2">
    <citation type="submission" date="2019-01" db="EMBL/GenBank/DDBJ databases">
        <title>The decoding of complex shrimp genome reveals the adaptation for benthos swimmer, frequently molting mechanism and breeding impact on genome.</title>
        <authorList>
            <person name="Sun Y."/>
            <person name="Gao Y."/>
            <person name="Yu Y."/>
        </authorList>
    </citation>
    <scope>NUCLEOTIDE SEQUENCE [LARGE SCALE GENOMIC DNA]</scope>
    <source>
        <tissue evidence="6">Muscle</tissue>
    </source>
</reference>
<dbReference type="GO" id="GO:0022857">
    <property type="term" value="F:transmembrane transporter activity"/>
    <property type="evidence" value="ECO:0007669"/>
    <property type="project" value="InterPro"/>
</dbReference>
<evidence type="ECO:0000313" key="6">
    <source>
        <dbReference type="EMBL" id="ROT82079.1"/>
    </source>
</evidence>
<feature type="transmembrane region" description="Helical" evidence="5">
    <location>
        <begin position="348"/>
        <end position="372"/>
    </location>
</feature>
<comment type="caution">
    <text evidence="6">The sequence shown here is derived from an EMBL/GenBank/DDBJ whole genome shotgun (WGS) entry which is preliminary data.</text>
</comment>
<keyword evidence="4 5" id="KW-0472">Membrane</keyword>
<organism evidence="6 7">
    <name type="scientific">Penaeus vannamei</name>
    <name type="common">Whiteleg shrimp</name>
    <name type="synonym">Litopenaeus vannamei</name>
    <dbReference type="NCBI Taxonomy" id="6689"/>
    <lineage>
        <taxon>Eukaryota</taxon>
        <taxon>Metazoa</taxon>
        <taxon>Ecdysozoa</taxon>
        <taxon>Arthropoda</taxon>
        <taxon>Crustacea</taxon>
        <taxon>Multicrustacea</taxon>
        <taxon>Malacostraca</taxon>
        <taxon>Eumalacostraca</taxon>
        <taxon>Eucarida</taxon>
        <taxon>Decapoda</taxon>
        <taxon>Dendrobranchiata</taxon>
        <taxon>Penaeoidea</taxon>
        <taxon>Penaeidae</taxon>
        <taxon>Penaeus</taxon>
    </lineage>
</organism>
<dbReference type="InterPro" id="IPR011701">
    <property type="entry name" value="MFS"/>
</dbReference>
<feature type="transmembrane region" description="Helical" evidence="5">
    <location>
        <begin position="235"/>
        <end position="258"/>
    </location>
</feature>
<feature type="transmembrane region" description="Helical" evidence="5">
    <location>
        <begin position="434"/>
        <end position="452"/>
    </location>
</feature>
<feature type="transmembrane region" description="Helical" evidence="5">
    <location>
        <begin position="210"/>
        <end position="229"/>
    </location>
</feature>
<proteinExistence type="predicted"/>
<comment type="subcellular location">
    <subcellularLocation>
        <location evidence="1">Membrane</location>
        <topology evidence="1">Multi-pass membrane protein</topology>
    </subcellularLocation>
</comment>
<dbReference type="InterPro" id="IPR036259">
    <property type="entry name" value="MFS_trans_sf"/>
</dbReference>
<feature type="transmembrane region" description="Helical" evidence="5">
    <location>
        <begin position="379"/>
        <end position="397"/>
    </location>
</feature>
<feature type="transmembrane region" description="Helical" evidence="5">
    <location>
        <begin position="172"/>
        <end position="198"/>
    </location>
</feature>
<evidence type="ECO:0000256" key="5">
    <source>
        <dbReference type="SAM" id="Phobius"/>
    </source>
</evidence>
<feature type="transmembrane region" description="Helical" evidence="5">
    <location>
        <begin position="146"/>
        <end position="166"/>
    </location>
</feature>
<gene>
    <name evidence="6" type="ORF">C7M84_024752</name>
</gene>
<evidence type="ECO:0008006" key="8">
    <source>
        <dbReference type="Google" id="ProtNLM"/>
    </source>
</evidence>
<keyword evidence="7" id="KW-1185">Reference proteome</keyword>
<dbReference type="Gene3D" id="1.20.1250.20">
    <property type="entry name" value="MFS general substrate transporter like domains"/>
    <property type="match status" value="1"/>
</dbReference>
<dbReference type="AlphaFoldDB" id="A0A3R7PTD0"/>